<dbReference type="InterPro" id="IPR005311">
    <property type="entry name" value="PBP_dimer"/>
</dbReference>
<evidence type="ECO:0000256" key="6">
    <source>
        <dbReference type="ARBA" id="ARBA00022475"/>
    </source>
</evidence>
<dbReference type="EC" id="3.4.16.4" evidence="5"/>
<dbReference type="Pfam" id="PF00905">
    <property type="entry name" value="Transpeptidase"/>
    <property type="match status" value="1"/>
</dbReference>
<evidence type="ECO:0000313" key="17">
    <source>
        <dbReference type="Proteomes" id="UP000253314"/>
    </source>
</evidence>
<feature type="domain" description="Penicillin-binding protein dimerisation" evidence="15">
    <location>
        <begin position="42"/>
        <end position="270"/>
    </location>
</feature>
<keyword evidence="11" id="KW-0472">Membrane</keyword>
<evidence type="ECO:0000256" key="7">
    <source>
        <dbReference type="ARBA" id="ARBA00022692"/>
    </source>
</evidence>
<keyword evidence="8" id="KW-0133">Cell shape</keyword>
<name>A0A366XYK2_9BACI</name>
<dbReference type="SUPFAM" id="SSF56601">
    <property type="entry name" value="beta-lactamase/transpeptidase-like"/>
    <property type="match status" value="1"/>
</dbReference>
<gene>
    <name evidence="16" type="ORF">DS031_05860</name>
</gene>
<comment type="subcellular location">
    <subcellularLocation>
        <location evidence="2">Cell membrane</location>
    </subcellularLocation>
    <subcellularLocation>
        <location evidence="1">Membrane</location>
        <topology evidence="1">Single-pass membrane protein</topology>
    </subcellularLocation>
</comment>
<dbReference type="AlphaFoldDB" id="A0A366XYK2"/>
<dbReference type="SUPFAM" id="SSF56519">
    <property type="entry name" value="Penicillin binding protein dimerisation domain"/>
    <property type="match status" value="1"/>
</dbReference>
<dbReference type="InterPro" id="IPR050515">
    <property type="entry name" value="Beta-lactam/transpept"/>
</dbReference>
<evidence type="ECO:0000256" key="11">
    <source>
        <dbReference type="ARBA" id="ARBA00023136"/>
    </source>
</evidence>
<dbReference type="GO" id="GO:0009252">
    <property type="term" value="P:peptidoglycan biosynthetic process"/>
    <property type="evidence" value="ECO:0007669"/>
    <property type="project" value="UniProtKB-UniPathway"/>
</dbReference>
<organism evidence="16 17">
    <name type="scientific">Bacillus taeanensis</name>
    <dbReference type="NCBI Taxonomy" id="273032"/>
    <lineage>
        <taxon>Bacteria</taxon>
        <taxon>Bacillati</taxon>
        <taxon>Bacillota</taxon>
        <taxon>Bacilli</taxon>
        <taxon>Bacillales</taxon>
        <taxon>Bacillaceae</taxon>
        <taxon>Bacillus</taxon>
    </lineage>
</organism>
<proteinExistence type="inferred from homology"/>
<evidence type="ECO:0000256" key="9">
    <source>
        <dbReference type="ARBA" id="ARBA00022984"/>
    </source>
</evidence>
<evidence type="ECO:0000256" key="10">
    <source>
        <dbReference type="ARBA" id="ARBA00022989"/>
    </source>
</evidence>
<keyword evidence="7" id="KW-0812">Transmembrane</keyword>
<dbReference type="UniPathway" id="UPA00219"/>
<comment type="similarity">
    <text evidence="4">Belongs to the transpeptidase family.</text>
</comment>
<reference evidence="16 17" key="1">
    <citation type="submission" date="2018-07" db="EMBL/GenBank/DDBJ databases">
        <title>Lottiidibacillus patelloidae gen. nov., sp. nov., isolated from the intestinal tract of a marine limpet and the reclassification of B. taeanensis BH030017T, B. algicola KMM 3737T and B. hwajinpoensis SW-72T as genus Lottiidibacillus.</title>
        <authorList>
            <person name="Liu R."/>
            <person name="Huang Z."/>
        </authorList>
    </citation>
    <scope>NUCLEOTIDE SEQUENCE [LARGE SCALE GENOMIC DNA]</scope>
    <source>
        <strain evidence="16 17">BH030017</strain>
    </source>
</reference>
<dbReference type="Gene3D" id="3.90.1310.10">
    <property type="entry name" value="Penicillin-binding protein 2a (Domain 2)"/>
    <property type="match status" value="1"/>
</dbReference>
<dbReference type="OrthoDB" id="9770103at2"/>
<dbReference type="GO" id="GO:0008360">
    <property type="term" value="P:regulation of cell shape"/>
    <property type="evidence" value="ECO:0007669"/>
    <property type="project" value="UniProtKB-KW"/>
</dbReference>
<dbReference type="GO" id="GO:0008658">
    <property type="term" value="F:penicillin binding"/>
    <property type="evidence" value="ECO:0007669"/>
    <property type="project" value="InterPro"/>
</dbReference>
<dbReference type="GO" id="GO:0005886">
    <property type="term" value="C:plasma membrane"/>
    <property type="evidence" value="ECO:0007669"/>
    <property type="project" value="UniProtKB-SubCell"/>
</dbReference>
<accession>A0A366XYK2</accession>
<evidence type="ECO:0000256" key="8">
    <source>
        <dbReference type="ARBA" id="ARBA00022960"/>
    </source>
</evidence>
<dbReference type="GO" id="GO:0071972">
    <property type="term" value="F:peptidoglycan L,D-transpeptidase activity"/>
    <property type="evidence" value="ECO:0007669"/>
    <property type="project" value="TreeGrafter"/>
</dbReference>
<protein>
    <recommendedName>
        <fullName evidence="5">serine-type D-Ala-D-Ala carboxypeptidase</fullName>
        <ecNumber evidence="5">3.4.16.4</ecNumber>
    </recommendedName>
</protein>
<comment type="pathway">
    <text evidence="3">Cell wall biogenesis; peptidoglycan biosynthesis.</text>
</comment>
<evidence type="ECO:0000256" key="3">
    <source>
        <dbReference type="ARBA" id="ARBA00004752"/>
    </source>
</evidence>
<dbReference type="InterPro" id="IPR001460">
    <property type="entry name" value="PCN-bd_Tpept"/>
</dbReference>
<feature type="domain" description="Penicillin-binding protein transpeptidase" evidence="14">
    <location>
        <begin position="320"/>
        <end position="632"/>
    </location>
</feature>
<dbReference type="PANTHER" id="PTHR30627:SF2">
    <property type="entry name" value="PEPTIDOGLYCAN D,D-TRANSPEPTIDASE MRDA"/>
    <property type="match status" value="1"/>
</dbReference>
<evidence type="ECO:0000256" key="4">
    <source>
        <dbReference type="ARBA" id="ARBA00007171"/>
    </source>
</evidence>
<dbReference type="Proteomes" id="UP000253314">
    <property type="component" value="Unassembled WGS sequence"/>
</dbReference>
<keyword evidence="6" id="KW-1003">Cell membrane</keyword>
<dbReference type="GO" id="GO:0071555">
    <property type="term" value="P:cell wall organization"/>
    <property type="evidence" value="ECO:0007669"/>
    <property type="project" value="UniProtKB-KW"/>
</dbReference>
<dbReference type="InterPro" id="IPR036138">
    <property type="entry name" value="PBP_dimer_sf"/>
</dbReference>
<dbReference type="Gene3D" id="3.40.710.10">
    <property type="entry name" value="DD-peptidase/beta-lactamase superfamily"/>
    <property type="match status" value="1"/>
</dbReference>
<dbReference type="Gene3D" id="1.10.10.1230">
    <property type="entry name" value="Penicillin-binding protein, N-terminal non-catalytic domain, head sub-domain"/>
    <property type="match status" value="1"/>
</dbReference>
<dbReference type="InterPro" id="IPR012338">
    <property type="entry name" value="Beta-lactam/transpept-like"/>
</dbReference>
<dbReference type="GO" id="GO:0009002">
    <property type="term" value="F:serine-type D-Ala-D-Ala carboxypeptidase activity"/>
    <property type="evidence" value="ECO:0007669"/>
    <property type="project" value="UniProtKB-EC"/>
</dbReference>
<dbReference type="EMBL" id="QOCW01000004">
    <property type="protein sequence ID" value="RBW70648.1"/>
    <property type="molecule type" value="Genomic_DNA"/>
</dbReference>
<keyword evidence="17" id="KW-1185">Reference proteome</keyword>
<evidence type="ECO:0000256" key="2">
    <source>
        <dbReference type="ARBA" id="ARBA00004236"/>
    </source>
</evidence>
<dbReference type="Pfam" id="PF03717">
    <property type="entry name" value="PBP_dimer"/>
    <property type="match status" value="1"/>
</dbReference>
<evidence type="ECO:0000256" key="5">
    <source>
        <dbReference type="ARBA" id="ARBA00012448"/>
    </source>
</evidence>
<dbReference type="PANTHER" id="PTHR30627">
    <property type="entry name" value="PEPTIDOGLYCAN D,D-TRANSPEPTIDASE"/>
    <property type="match status" value="1"/>
</dbReference>
<sequence length="645" mass="72783">MLFVAVFLLFSTLILRLGIIQIVEGEEYVRKAEEVENITARIDAPRGKIVDRYGNTLVDNEPIYTITYTKTNTTTNAEKLKVAKRLASIIEKDTSHITERDMKDYWIITRSEEAKKKLTEEEWLSLENDEAYKLQLERITEADIANISKDEMETLAVKREMDSGFALTPQPVKEGISDIEHALVIEHLIQLPGVEIQLDAKRTYPYNKMLKELFGSIKQIPKEEVNYYEVRGYDRNDKVGTSGLEQQYEELLRGKKEQQKYVTNKSGQPVGIPEVIPGERGKDLVLTIDIELQKRVEEVLERQILNGRNISGNSNFNSAYAVMIEPKTGEVLAIAGKQYKDGKFIDSPLVNIYNAFEMGSTVKGATVLTGLQEGVIQPGTVLYDAPLQFGESTISSYKTLGSINDVKALEKSSNVYMFKIAMKMAEYNYESKCCVNDKKVEETFQTMRNYYQQFGLGIKTGIDFPYEAAGYNGGSGELYQSLFFAIGQFDTYTPLQLTQYISTIANDGYRVQPRLLKSIHEPVVEENENTYVINKLKPNVLNRIEMKQEYIDRVQLGFRSVMTAGTASSHFKGAPYNPAGKTGTAEVDKKNGINNQTLVGYAPYEDPEVAFSVVVPTIKNGSINLNIGRAILDEYFSLKKERKAN</sequence>
<keyword evidence="10" id="KW-1133">Transmembrane helix</keyword>
<evidence type="ECO:0000256" key="1">
    <source>
        <dbReference type="ARBA" id="ARBA00004167"/>
    </source>
</evidence>
<evidence type="ECO:0000256" key="12">
    <source>
        <dbReference type="ARBA" id="ARBA00023316"/>
    </source>
</evidence>
<evidence type="ECO:0000256" key="13">
    <source>
        <dbReference type="ARBA" id="ARBA00034000"/>
    </source>
</evidence>
<comment type="catalytic activity">
    <reaction evidence="13">
        <text>Preferential cleavage: (Ac)2-L-Lys-D-Ala-|-D-Ala. Also transpeptidation of peptidyl-alanyl moieties that are N-acyl substituents of D-alanine.</text>
        <dbReference type="EC" id="3.4.16.4"/>
    </reaction>
</comment>
<comment type="caution">
    <text evidence="16">The sequence shown here is derived from an EMBL/GenBank/DDBJ whole genome shotgun (WGS) entry which is preliminary data.</text>
</comment>
<keyword evidence="12" id="KW-0961">Cell wall biogenesis/degradation</keyword>
<keyword evidence="9" id="KW-0573">Peptidoglycan synthesis</keyword>
<evidence type="ECO:0000259" key="15">
    <source>
        <dbReference type="Pfam" id="PF03717"/>
    </source>
</evidence>
<evidence type="ECO:0000259" key="14">
    <source>
        <dbReference type="Pfam" id="PF00905"/>
    </source>
</evidence>
<evidence type="ECO:0000313" key="16">
    <source>
        <dbReference type="EMBL" id="RBW70648.1"/>
    </source>
</evidence>